<dbReference type="EC" id="2.7.8.33" evidence="12"/>
<dbReference type="EMBL" id="CP019628">
    <property type="protein sequence ID" value="AQQ02025.1"/>
    <property type="molecule type" value="Genomic_DNA"/>
</dbReference>
<feature type="transmembrane region" description="Helical" evidence="12">
    <location>
        <begin position="179"/>
        <end position="196"/>
    </location>
</feature>
<dbReference type="CDD" id="cd06853">
    <property type="entry name" value="GT_WecA_like"/>
    <property type="match status" value="1"/>
</dbReference>
<evidence type="ECO:0000256" key="2">
    <source>
        <dbReference type="ARBA" id="ARBA00022475"/>
    </source>
</evidence>
<dbReference type="GO" id="GO:0071555">
    <property type="term" value="P:cell wall organization"/>
    <property type="evidence" value="ECO:0007669"/>
    <property type="project" value="TreeGrafter"/>
</dbReference>
<dbReference type="GO" id="GO:0044038">
    <property type="term" value="P:cell wall macromolecule biosynthetic process"/>
    <property type="evidence" value="ECO:0007669"/>
    <property type="project" value="TreeGrafter"/>
</dbReference>
<feature type="transmembrane region" description="Helical" evidence="12">
    <location>
        <begin position="64"/>
        <end position="83"/>
    </location>
</feature>
<dbReference type="KEGG" id="paln:B0W48_06075"/>
<evidence type="ECO:0000256" key="11">
    <source>
        <dbReference type="ARBA" id="ARBA00023211"/>
    </source>
</evidence>
<evidence type="ECO:0000256" key="4">
    <source>
        <dbReference type="ARBA" id="ARBA00022676"/>
    </source>
</evidence>
<dbReference type="GO" id="GO:0030145">
    <property type="term" value="F:manganese ion binding"/>
    <property type="evidence" value="ECO:0007669"/>
    <property type="project" value="InterPro"/>
</dbReference>
<proteinExistence type="inferred from homology"/>
<dbReference type="HAMAP" id="MF_02030">
    <property type="entry name" value="WecA_Gammaproteo"/>
    <property type="match status" value="1"/>
</dbReference>
<comment type="subcellular location">
    <subcellularLocation>
        <location evidence="12">Cell inner membrane</location>
        <topology evidence="12">Multi-pass membrane protein</topology>
    </subcellularLocation>
    <subcellularLocation>
        <location evidence="1">Cell membrane</location>
        <topology evidence="1">Multi-pass membrane protein</topology>
    </subcellularLocation>
</comment>
<protein>
    <recommendedName>
        <fullName evidence="12">Undecaprenyl-phosphate alpha-N-acetylglucosaminyl 1-phosphate transferase</fullName>
        <ecNumber evidence="12">2.7.8.33</ecNumber>
    </recommendedName>
    <alternativeName>
        <fullName evidence="12">UDP-GlcNAc:undecaprenyl-phosphate GlcNAc-1-phosphate transferase</fullName>
    </alternativeName>
    <alternativeName>
        <fullName evidence="12">Undecaprenyl-phosphate GlcNAc-1-phosphate transferase</fullName>
    </alternativeName>
</protein>
<organism evidence="14 15">
    <name type="scientific">Pseudoalteromonas aliena</name>
    <dbReference type="NCBI Taxonomy" id="247523"/>
    <lineage>
        <taxon>Bacteria</taxon>
        <taxon>Pseudomonadati</taxon>
        <taxon>Pseudomonadota</taxon>
        <taxon>Gammaproteobacteria</taxon>
        <taxon>Alteromonadales</taxon>
        <taxon>Pseudoalteromonadaceae</taxon>
        <taxon>Pseudoalteromonas</taxon>
    </lineage>
</organism>
<dbReference type="NCBIfam" id="TIGR02380">
    <property type="entry name" value="ECA_wecA"/>
    <property type="match status" value="1"/>
</dbReference>
<dbReference type="InterPro" id="IPR000715">
    <property type="entry name" value="Glycosyl_transferase_4"/>
</dbReference>
<keyword evidence="2 12" id="KW-1003">Cell membrane</keyword>
<evidence type="ECO:0000313" key="15">
    <source>
        <dbReference type="Proteomes" id="UP000188243"/>
    </source>
</evidence>
<dbReference type="PANTHER" id="PTHR22926">
    <property type="entry name" value="PHOSPHO-N-ACETYLMURAMOYL-PENTAPEPTIDE-TRANSFERASE"/>
    <property type="match status" value="1"/>
</dbReference>
<dbReference type="AlphaFoldDB" id="A0A1Q2H3U4"/>
<evidence type="ECO:0000256" key="8">
    <source>
        <dbReference type="ARBA" id="ARBA00022985"/>
    </source>
</evidence>
<feature type="transmembrane region" description="Helical" evidence="12">
    <location>
        <begin position="291"/>
        <end position="311"/>
    </location>
</feature>
<feature type="transmembrane region" description="Helical" evidence="12">
    <location>
        <begin position="95"/>
        <end position="117"/>
    </location>
</feature>
<keyword evidence="7 12" id="KW-0460">Magnesium</keyword>
<keyword evidence="9 12" id="KW-1133">Transmembrane helix</keyword>
<comment type="similarity">
    <text evidence="12">Belongs to the glycosyltransferase 4 family. WecA subfamily.</text>
</comment>
<dbReference type="Proteomes" id="UP000188243">
    <property type="component" value="Chromosome"/>
</dbReference>
<feature type="transmembrane region" description="Helical" evidence="12">
    <location>
        <begin position="129"/>
        <end position="147"/>
    </location>
</feature>
<dbReference type="GO" id="GO:0009243">
    <property type="term" value="P:O antigen biosynthetic process"/>
    <property type="evidence" value="ECO:0007669"/>
    <property type="project" value="UniProtKB-UniRule"/>
</dbReference>
<dbReference type="GO" id="GO:0000287">
    <property type="term" value="F:magnesium ion binding"/>
    <property type="evidence" value="ECO:0007669"/>
    <property type="project" value="InterPro"/>
</dbReference>
<reference evidence="14 15" key="1">
    <citation type="submission" date="2017-02" db="EMBL/GenBank/DDBJ databases">
        <title>Complete genome sequence of the cold-active Pseudoalteromonas aliena strain EH1 isolated from Arctic seawater.</title>
        <authorList>
            <person name="Kim E."/>
            <person name="Heo E."/>
            <person name="Kim H."/>
            <person name="Kim D."/>
        </authorList>
    </citation>
    <scope>NUCLEOTIDE SEQUENCE [LARGE SCALE GENOMIC DNA]</scope>
    <source>
        <strain evidence="14 15">EH1</strain>
    </source>
</reference>
<feature type="binding site" evidence="13">
    <location>
        <position position="212"/>
    </location>
    <ligand>
        <name>Mg(2+)</name>
        <dbReference type="ChEBI" id="CHEBI:18420"/>
    </ligand>
</feature>
<comment type="cofactor">
    <cofactor evidence="12 13">
        <name>Mg(2+)</name>
        <dbReference type="ChEBI" id="CHEBI:18420"/>
    </cofactor>
</comment>
<keyword evidence="6 12" id="KW-0812">Transmembrane</keyword>
<feature type="transmembrane region" description="Helical" evidence="12">
    <location>
        <begin position="208"/>
        <end position="227"/>
    </location>
</feature>
<feature type="binding site" evidence="13">
    <location>
        <position position="147"/>
    </location>
    <ligand>
        <name>Mg(2+)</name>
        <dbReference type="ChEBI" id="CHEBI:18420"/>
    </ligand>
</feature>
<keyword evidence="3 12" id="KW-0997">Cell inner membrane</keyword>
<comment type="pathway">
    <text evidence="12">Bacterial outer membrane biogenesis; LPS O-antigen biosynthesis.</text>
</comment>
<dbReference type="UniPathway" id="UPA00281"/>
<gene>
    <name evidence="12" type="primary">wecA</name>
    <name evidence="14" type="ORF">B0W48_06075</name>
</gene>
<sequence>MTNNVGLFLCSFLSLFIFRKVAIYINLVDEPNSRKHHSGSVPLVGGIAVFIVVFSYLLVFPDTISSSMLYLGCASILLFVGLLDDLYDISFRLRLLLQIVISGLMMVFGGLVLNYIGAVFGSSTVELSYFGYVMTVVAVVGAINAFNMVDGIDGLLGALATITFSSLGILFYLNNQHELTAFCTAIVFAIAPYILMNLGIPLGQRFKVFMGDAGSTVIGFTVVWLLLEGSQSGEASAFSPVTALWLAAIPIMDAVSTIIRRIKKGQSPFQPDREHLHHILQRLGLGSKMTLAMICSIASVFACIGIIAQIYNVPDYVMFYGFLICLLVYNQVMMNIWKFTVVTRRFIRFLKRKSQSEID</sequence>
<dbReference type="GO" id="GO:0036380">
    <property type="term" value="F:UDP-N-acetylglucosamine-undecaprenyl-phosphate N-acetylglucosaminephosphotransferase activity"/>
    <property type="evidence" value="ECO:0007669"/>
    <property type="project" value="UniProtKB-UniRule"/>
</dbReference>
<accession>A0A1Q2H3U4</accession>
<evidence type="ECO:0000313" key="14">
    <source>
        <dbReference type="EMBL" id="AQQ02025.1"/>
    </source>
</evidence>
<keyword evidence="13" id="KW-0479">Metal-binding</keyword>
<comment type="cofactor">
    <cofactor evidence="12">
        <name>Mn(2+)</name>
        <dbReference type="ChEBI" id="CHEBI:29035"/>
    </cofactor>
</comment>
<evidence type="ECO:0000256" key="9">
    <source>
        <dbReference type="ARBA" id="ARBA00022989"/>
    </source>
</evidence>
<keyword evidence="5 12" id="KW-0808">Transferase</keyword>
<keyword evidence="10 12" id="KW-0472">Membrane</keyword>
<dbReference type="InterPro" id="IPR012750">
    <property type="entry name" value="ECA_WecA-rel"/>
</dbReference>
<feature type="transmembrane region" description="Helical" evidence="12">
    <location>
        <begin position="39"/>
        <end position="58"/>
    </location>
</feature>
<dbReference type="GO" id="GO:0009276">
    <property type="term" value="C:Gram-negative-bacterium-type cell wall"/>
    <property type="evidence" value="ECO:0007669"/>
    <property type="project" value="InterPro"/>
</dbReference>
<comment type="function">
    <text evidence="12">Catalyzes the transfer of the GlcNAc-1-phosphate moiety from UDP-GlcNAc onto the carrier lipid undecaprenyl phosphate (C55-P), yielding GlcNAc-pyrophosphoryl-undecaprenyl (GlcNAc-PP-C55).</text>
</comment>
<feature type="transmembrane region" description="Helical" evidence="12">
    <location>
        <begin position="317"/>
        <end position="337"/>
    </location>
</feature>
<evidence type="ECO:0000256" key="6">
    <source>
        <dbReference type="ARBA" id="ARBA00022692"/>
    </source>
</evidence>
<evidence type="ECO:0000256" key="7">
    <source>
        <dbReference type="ARBA" id="ARBA00022842"/>
    </source>
</evidence>
<evidence type="ECO:0000256" key="3">
    <source>
        <dbReference type="ARBA" id="ARBA00022519"/>
    </source>
</evidence>
<keyword evidence="8 12" id="KW-0448">Lipopolysaccharide biosynthesis</keyword>
<evidence type="ECO:0000256" key="5">
    <source>
        <dbReference type="ARBA" id="ARBA00022679"/>
    </source>
</evidence>
<feature type="transmembrane region" description="Helical" evidence="12">
    <location>
        <begin position="6"/>
        <end position="27"/>
    </location>
</feature>
<evidence type="ECO:0000256" key="12">
    <source>
        <dbReference type="HAMAP-Rule" id="MF_02030"/>
    </source>
</evidence>
<keyword evidence="11 12" id="KW-0464">Manganese</keyword>
<dbReference type="Pfam" id="PF00953">
    <property type="entry name" value="Glycos_transf_4"/>
    <property type="match status" value="1"/>
</dbReference>
<dbReference type="PANTHER" id="PTHR22926:SF3">
    <property type="entry name" value="UNDECAPRENYL-PHOSPHATE ALPHA-N-ACETYLGLUCOSAMINYL 1-PHOSPHATE TRANSFERASE"/>
    <property type="match status" value="1"/>
</dbReference>
<dbReference type="GO" id="GO:0016757">
    <property type="term" value="F:glycosyltransferase activity"/>
    <property type="evidence" value="ECO:0007669"/>
    <property type="project" value="UniProtKB-KW"/>
</dbReference>
<dbReference type="STRING" id="247523.B0W48_06075"/>
<feature type="transmembrane region" description="Helical" evidence="12">
    <location>
        <begin position="239"/>
        <end position="259"/>
    </location>
</feature>
<evidence type="ECO:0000256" key="13">
    <source>
        <dbReference type="PIRSR" id="PIRSR600715-1"/>
    </source>
</evidence>
<evidence type="ECO:0000256" key="1">
    <source>
        <dbReference type="ARBA" id="ARBA00004651"/>
    </source>
</evidence>
<name>A0A1Q2H3U4_9GAMM</name>
<evidence type="ECO:0000256" key="10">
    <source>
        <dbReference type="ARBA" id="ARBA00023136"/>
    </source>
</evidence>
<feature type="transmembrane region" description="Helical" evidence="12">
    <location>
        <begin position="154"/>
        <end position="173"/>
    </location>
</feature>
<keyword evidence="4 12" id="KW-0328">Glycosyltransferase</keyword>
<comment type="catalytic activity">
    <reaction evidence="12">
        <text>di-trans,octa-cis-undecaprenyl phosphate + UDP-N-acetyl-alpha-D-glucosamine = N-acetyl-alpha-D-glucosaminyl-di-trans,octa-cis-undecaprenyl diphosphate + UMP</text>
        <dbReference type="Rhea" id="RHEA:28090"/>
        <dbReference type="ChEBI" id="CHEBI:57705"/>
        <dbReference type="ChEBI" id="CHEBI:57865"/>
        <dbReference type="ChEBI" id="CHEBI:60392"/>
        <dbReference type="ChEBI" id="CHEBI:62959"/>
        <dbReference type="EC" id="2.7.8.33"/>
    </reaction>
</comment>
<dbReference type="GO" id="GO:0005886">
    <property type="term" value="C:plasma membrane"/>
    <property type="evidence" value="ECO:0007669"/>
    <property type="project" value="UniProtKB-SubCell"/>
</dbReference>